<reference evidence="3 4" key="1">
    <citation type="submission" date="2011-11" db="EMBL/GenBank/DDBJ databases">
        <authorList>
            <person name="Gartemann K."/>
        </authorList>
    </citation>
    <scope>NUCLEOTIDE SEQUENCE [LARGE SCALE GENOMIC DNA]</scope>
    <source>
        <strain evidence="4">NCPPB 2581</strain>
    </source>
</reference>
<dbReference type="InterPro" id="IPR011089">
    <property type="entry name" value="GmrSD_C"/>
</dbReference>
<dbReference type="Pfam" id="PF07510">
    <property type="entry name" value="GmrSD_C"/>
    <property type="match status" value="1"/>
</dbReference>
<accession>A0AAI9EK11</accession>
<protein>
    <recommendedName>
        <fullName evidence="2">GmrSD restriction endonucleases C-terminal domain-containing protein</fullName>
    </recommendedName>
</protein>
<evidence type="ECO:0000313" key="3">
    <source>
        <dbReference type="EMBL" id="CCE74983.1"/>
    </source>
</evidence>
<dbReference type="RefSeq" id="WP_015489765.1">
    <property type="nucleotide sequence ID" value="NC_020891.1"/>
</dbReference>
<organism evidence="3 4">
    <name type="scientific">Clavibacter nebraskensis NCPPB 2581</name>
    <dbReference type="NCBI Taxonomy" id="1097677"/>
    <lineage>
        <taxon>Bacteria</taxon>
        <taxon>Bacillati</taxon>
        <taxon>Actinomycetota</taxon>
        <taxon>Actinomycetes</taxon>
        <taxon>Micrococcales</taxon>
        <taxon>Microbacteriaceae</taxon>
        <taxon>Clavibacter</taxon>
    </lineage>
</organism>
<feature type="transmembrane region" description="Helical" evidence="1">
    <location>
        <begin position="30"/>
        <end position="51"/>
    </location>
</feature>
<reference evidence="4" key="2">
    <citation type="submission" date="2013-04" db="EMBL/GenBank/DDBJ databases">
        <title>The genome sequence of the maize-pathogen Clavibacter michiganensis subsp. nebraskensis.</title>
        <authorList>
            <person name="Gartemann K.H."/>
            <person name="Blom J."/>
            <person name="Dreiseikelmann B."/>
            <person name="Fluegel M."/>
            <person name="Jaenicke S."/>
            <person name="Linke B."/>
            <person name="Sczcepanowski R."/>
            <person name="Wittmann J."/>
            <person name="Goesmann A."/>
            <person name="Puehler A."/>
            <person name="Eichenlaub R."/>
            <person name="Rueckert C."/>
        </authorList>
    </citation>
    <scope>NUCLEOTIDE SEQUENCE [LARGE SCALE GENOMIC DNA]</scope>
    <source>
        <strain evidence="4">NCPPB 2581</strain>
    </source>
</reference>
<sequence length="275" mass="29437">MGDRRRRSDGGGRAAGRRVLVRILRDGRQAVRVLLGVVAAGIVLVAVVVGAREAALGPDAGGGHLSAEVPDGAVVRALAATGLVRDGRIDVAAARAMAAGIRADGRERDPRYDRVAFGPAWADADGNGCDQRDDVLVRDLVRVAFASSDPGCTVVAGHLDDAYTGRGIDFARGPRTSAAVQIDHLVPLSWAWQHGAWSWTDERRERLATDLDELQAVDGPTNQEKSDQGPAMWLPPDAAYRCLYVTRFAFVVNRYGMTIDDADRSAIDRVLQACS</sequence>
<dbReference type="Proteomes" id="UP000012170">
    <property type="component" value="Chromosome"/>
</dbReference>
<keyword evidence="1" id="KW-0472">Membrane</keyword>
<proteinExistence type="predicted"/>
<feature type="domain" description="GmrSD restriction endonucleases C-terminal" evidence="2">
    <location>
        <begin position="130"/>
        <end position="257"/>
    </location>
</feature>
<evidence type="ECO:0000259" key="2">
    <source>
        <dbReference type="Pfam" id="PF07510"/>
    </source>
</evidence>
<dbReference type="PANTHER" id="PTHR24094:SF15">
    <property type="entry name" value="AMP-DEPENDENT SYNTHETASE_LIGASE DOMAIN-CONTAINING PROTEIN-RELATED"/>
    <property type="match status" value="1"/>
</dbReference>
<gene>
    <name evidence="3" type="ORF">CMN_01029</name>
</gene>
<dbReference type="KEGG" id="cmc:CMN_01029"/>
<keyword evidence="1" id="KW-0812">Transmembrane</keyword>
<dbReference type="EMBL" id="HE614873">
    <property type="protein sequence ID" value="CCE74983.1"/>
    <property type="molecule type" value="Genomic_DNA"/>
</dbReference>
<name>A0AAI9EK11_9MICO</name>
<evidence type="ECO:0000313" key="4">
    <source>
        <dbReference type="Proteomes" id="UP000012170"/>
    </source>
</evidence>
<dbReference type="AlphaFoldDB" id="A0AAI9EK11"/>
<dbReference type="PANTHER" id="PTHR24094">
    <property type="entry name" value="SECRETED PROTEIN"/>
    <property type="match status" value="1"/>
</dbReference>
<evidence type="ECO:0000256" key="1">
    <source>
        <dbReference type="SAM" id="Phobius"/>
    </source>
</evidence>
<keyword evidence="1" id="KW-1133">Transmembrane helix</keyword>
<dbReference type="GeneID" id="92982832"/>